<evidence type="ECO:0000313" key="2">
    <source>
        <dbReference type="Proteomes" id="UP001148737"/>
    </source>
</evidence>
<comment type="caution">
    <text evidence="1">The sequence shown here is derived from an EMBL/GenBank/DDBJ whole genome shotgun (WGS) entry which is preliminary data.</text>
</comment>
<evidence type="ECO:0000313" key="1">
    <source>
        <dbReference type="EMBL" id="KAJ3477530.1"/>
    </source>
</evidence>
<protein>
    <submittedName>
        <fullName evidence="1">Uncharacterized protein</fullName>
    </submittedName>
</protein>
<accession>A0ACC1QI01</accession>
<proteinExistence type="predicted"/>
<name>A0ACC1QI01_9HYPO</name>
<dbReference type="EMBL" id="JANAKD010001644">
    <property type="protein sequence ID" value="KAJ3477530.1"/>
    <property type="molecule type" value="Genomic_DNA"/>
</dbReference>
<dbReference type="Proteomes" id="UP001148737">
    <property type="component" value="Unassembled WGS sequence"/>
</dbReference>
<sequence length="431" mass="48422">MTEPRETETNRPKRAAAAAASSQIRKTAKPRPRLERTSKLTKLDTPDAPDDLPPSEEGGQIAPDVLVREQPHGKELFKSLGAYYKNIYKNDIVPAQQQHAEACASISASHTLHPALPEPPNISCTWTNQDEARVRRDWFDTENDEWSICASVSKPYGKLFRFCLHFAQCTPWDIVGIRTRLRFQPESRGRGSGDACMWSAPFCNNLSMLVTHQLWPTDRPLFLADHLAAAIQYAVILRTGDRRPWDPRFDKSPLFQTKLFGFSTRTDSQIPMQQIHHQVRAYLTINGEPAPPLSQLFVKLEKLVKGPDCTMETTEDRVYMVRSADFTTLIVALDNMKAKSGFKNPSTQAQHDFAVSCRPRGDMLPTGEEQLLEYHKIAILEEMRRSLIWLGVPLVLDEPSTASSPVASSPTVIPATPIAGDLGETEQPEYF</sequence>
<organism evidence="1 2">
    <name type="scientific">Lecanicillium saksenae</name>
    <dbReference type="NCBI Taxonomy" id="468837"/>
    <lineage>
        <taxon>Eukaryota</taxon>
        <taxon>Fungi</taxon>
        <taxon>Dikarya</taxon>
        <taxon>Ascomycota</taxon>
        <taxon>Pezizomycotina</taxon>
        <taxon>Sordariomycetes</taxon>
        <taxon>Hypocreomycetidae</taxon>
        <taxon>Hypocreales</taxon>
        <taxon>Cordycipitaceae</taxon>
        <taxon>Lecanicillium</taxon>
    </lineage>
</organism>
<reference evidence="1" key="1">
    <citation type="submission" date="2022-07" db="EMBL/GenBank/DDBJ databases">
        <title>Genome Sequence of Lecanicillium saksenae.</title>
        <authorList>
            <person name="Buettner E."/>
        </authorList>
    </citation>
    <scope>NUCLEOTIDE SEQUENCE</scope>
    <source>
        <strain evidence="1">VT-O1</strain>
    </source>
</reference>
<keyword evidence="2" id="KW-1185">Reference proteome</keyword>
<gene>
    <name evidence="1" type="ORF">NLG97_g8814</name>
</gene>